<protein>
    <submittedName>
        <fullName evidence="1">DUF885 domain-containing protein</fullName>
    </submittedName>
</protein>
<dbReference type="EMBL" id="JAERWK010000020">
    <property type="protein sequence ID" value="MBM9468583.1"/>
    <property type="molecule type" value="Genomic_DNA"/>
</dbReference>
<organism evidence="1 2">
    <name type="scientific">Nakamurella leprariae</name>
    <dbReference type="NCBI Taxonomy" id="2803911"/>
    <lineage>
        <taxon>Bacteria</taxon>
        <taxon>Bacillati</taxon>
        <taxon>Actinomycetota</taxon>
        <taxon>Actinomycetes</taxon>
        <taxon>Nakamurellales</taxon>
        <taxon>Nakamurellaceae</taxon>
        <taxon>Nakamurella</taxon>
    </lineage>
</organism>
<sequence>MSDRPPSGVPTPVDPVVRDYLRLGLRFGCVVEGFVDAYTGDPALAAEVAAEPTADPAQLARDAQELVLRVRDAGYDLARTEYLVAHLEALAVAGRRLAGAPMSFVDEVRSYFQVDIALVDTDVYAQAHDRVGELLGGHGPVGPRLAAARAPELCPPEAVESAVRQVAAALRQRVAAPTGLPTGEHIEFAIERDVAWSGFNYYLGGFRSRVAVNADVGHRTSGLGALVAHECYPGHHTEHCRKELVLVDRQAELEHTIFLVNTPQCLMAEGLGDLALSAAIGPGWGRWLVEVLADVAGPDGRPVPTFDPELAEALELASRPLNTVRQNAAILLNDHGADPEEVLQYLQRWMLVDERRARQMMRFITDPLWRAYTSTYVEGERLLRPWLEARPDGTTALQRFQRLLDEPLTPRAIRQELAGPATTR</sequence>
<evidence type="ECO:0000313" key="2">
    <source>
        <dbReference type="Proteomes" id="UP000663792"/>
    </source>
</evidence>
<dbReference type="AlphaFoldDB" id="A0A938YFE8"/>
<gene>
    <name evidence="1" type="ORF">JL106_14960</name>
</gene>
<name>A0A938YFE8_9ACTN</name>
<comment type="caution">
    <text evidence="1">The sequence shown here is derived from an EMBL/GenBank/DDBJ whole genome shotgun (WGS) entry which is preliminary data.</text>
</comment>
<dbReference type="RefSeq" id="WP_205261545.1">
    <property type="nucleotide sequence ID" value="NZ_JAERWK010000020.1"/>
</dbReference>
<accession>A0A938YFE8</accession>
<evidence type="ECO:0000313" key="1">
    <source>
        <dbReference type="EMBL" id="MBM9468583.1"/>
    </source>
</evidence>
<keyword evidence="2" id="KW-1185">Reference proteome</keyword>
<proteinExistence type="predicted"/>
<dbReference type="Proteomes" id="UP000663792">
    <property type="component" value="Unassembled WGS sequence"/>
</dbReference>
<reference evidence="1" key="1">
    <citation type="submission" date="2021-01" db="EMBL/GenBank/DDBJ databases">
        <title>YIM 132084 draft genome.</title>
        <authorList>
            <person name="An D."/>
        </authorList>
    </citation>
    <scope>NUCLEOTIDE SEQUENCE</scope>
    <source>
        <strain evidence="1">YIM 132084</strain>
    </source>
</reference>